<dbReference type="NCBIfam" id="NF033788">
    <property type="entry name" value="HTH_metalloreg"/>
    <property type="match status" value="1"/>
</dbReference>
<dbReference type="InterPro" id="IPR036388">
    <property type="entry name" value="WH-like_DNA-bd_sf"/>
</dbReference>
<evidence type="ECO:0000256" key="3">
    <source>
        <dbReference type="ARBA" id="ARBA00023163"/>
    </source>
</evidence>
<dbReference type="InterPro" id="IPR011991">
    <property type="entry name" value="ArsR-like_HTH"/>
</dbReference>
<dbReference type="InterPro" id="IPR051011">
    <property type="entry name" value="Metal_resp_trans_reg"/>
</dbReference>
<dbReference type="Proteomes" id="UP000823823">
    <property type="component" value="Unassembled WGS sequence"/>
</dbReference>
<accession>A0A9D2LDM2</accession>
<dbReference type="CDD" id="cd00090">
    <property type="entry name" value="HTH_ARSR"/>
    <property type="match status" value="1"/>
</dbReference>
<dbReference type="InterPro" id="IPR036390">
    <property type="entry name" value="WH_DNA-bd_sf"/>
</dbReference>
<name>A0A9D2LDM2_9MICO</name>
<dbReference type="PANTHER" id="PTHR43132:SF6">
    <property type="entry name" value="HTH-TYPE TRANSCRIPTIONAL REPRESSOR CZRA"/>
    <property type="match status" value="1"/>
</dbReference>
<reference evidence="6" key="1">
    <citation type="journal article" date="2021" name="PeerJ">
        <title>Extensive microbial diversity within the chicken gut microbiome revealed by metagenomics and culture.</title>
        <authorList>
            <person name="Gilroy R."/>
            <person name="Ravi A."/>
            <person name="Getino M."/>
            <person name="Pursley I."/>
            <person name="Horton D.L."/>
            <person name="Alikhan N.F."/>
            <person name="Baker D."/>
            <person name="Gharbi K."/>
            <person name="Hall N."/>
            <person name="Watson M."/>
            <person name="Adriaenssens E.M."/>
            <person name="Foster-Nyarko E."/>
            <person name="Jarju S."/>
            <person name="Secka A."/>
            <person name="Antonio M."/>
            <person name="Oren A."/>
            <person name="Chaudhuri R.R."/>
            <person name="La Ragione R."/>
            <person name="Hildebrand F."/>
            <person name="Pallen M.J."/>
        </authorList>
    </citation>
    <scope>NUCLEOTIDE SEQUENCE</scope>
    <source>
        <strain evidence="6">ChiHjej13B12-24818</strain>
    </source>
</reference>
<dbReference type="GO" id="GO:0003677">
    <property type="term" value="F:DNA binding"/>
    <property type="evidence" value="ECO:0007669"/>
    <property type="project" value="UniProtKB-KW"/>
</dbReference>
<dbReference type="Gene3D" id="1.10.10.10">
    <property type="entry name" value="Winged helix-like DNA-binding domain superfamily/Winged helix DNA-binding domain"/>
    <property type="match status" value="1"/>
</dbReference>
<dbReference type="PROSITE" id="PS50987">
    <property type="entry name" value="HTH_ARSR_2"/>
    <property type="match status" value="1"/>
</dbReference>
<dbReference type="GO" id="GO:0003700">
    <property type="term" value="F:DNA-binding transcription factor activity"/>
    <property type="evidence" value="ECO:0007669"/>
    <property type="project" value="InterPro"/>
</dbReference>
<dbReference type="InterPro" id="IPR001845">
    <property type="entry name" value="HTH_ArsR_DNA-bd_dom"/>
</dbReference>
<dbReference type="AlphaFoldDB" id="A0A9D2LDM2"/>
<feature type="region of interest" description="Disordered" evidence="4">
    <location>
        <begin position="1"/>
        <end position="23"/>
    </location>
</feature>
<gene>
    <name evidence="6" type="ORF">H9786_07565</name>
</gene>
<keyword evidence="1" id="KW-0805">Transcription regulation</keyword>
<dbReference type="PRINTS" id="PR00778">
    <property type="entry name" value="HTHARSR"/>
</dbReference>
<organism evidence="6 7">
    <name type="scientific">Candidatus Brachybacterium merdavium</name>
    <dbReference type="NCBI Taxonomy" id="2838513"/>
    <lineage>
        <taxon>Bacteria</taxon>
        <taxon>Bacillati</taxon>
        <taxon>Actinomycetota</taxon>
        <taxon>Actinomycetes</taxon>
        <taxon>Micrococcales</taxon>
        <taxon>Dermabacteraceae</taxon>
        <taxon>Brachybacterium</taxon>
    </lineage>
</organism>
<keyword evidence="2" id="KW-0238">DNA-binding</keyword>
<dbReference type="EMBL" id="DWZH01000055">
    <property type="protein sequence ID" value="HJB10375.1"/>
    <property type="molecule type" value="Genomic_DNA"/>
</dbReference>
<feature type="compositionally biased region" description="Pro residues" evidence="4">
    <location>
        <begin position="10"/>
        <end position="20"/>
    </location>
</feature>
<evidence type="ECO:0000256" key="4">
    <source>
        <dbReference type="SAM" id="MobiDB-lite"/>
    </source>
</evidence>
<dbReference type="SUPFAM" id="SSF46785">
    <property type="entry name" value="Winged helix' DNA-binding domain"/>
    <property type="match status" value="1"/>
</dbReference>
<comment type="caution">
    <text evidence="6">The sequence shown here is derived from an EMBL/GenBank/DDBJ whole genome shotgun (WGS) entry which is preliminary data.</text>
</comment>
<reference evidence="6" key="2">
    <citation type="submission" date="2021-04" db="EMBL/GenBank/DDBJ databases">
        <authorList>
            <person name="Gilroy R."/>
        </authorList>
    </citation>
    <scope>NUCLEOTIDE SEQUENCE</scope>
    <source>
        <strain evidence="6">ChiHjej13B12-24818</strain>
    </source>
</reference>
<sequence>MLGSVTEPAIPAPGHPPEPTEPQLASAADTFSMLASPARLHLVWLMSAGTYDVGALAEHVGLSLPTTSQHLSKLRLAGIVSARREGRHSYYTVEDPHVLRLVEQIFEHIAPDGSLAPDPPTGAR</sequence>
<evidence type="ECO:0000256" key="1">
    <source>
        <dbReference type="ARBA" id="ARBA00023015"/>
    </source>
</evidence>
<evidence type="ECO:0000313" key="7">
    <source>
        <dbReference type="Proteomes" id="UP000823823"/>
    </source>
</evidence>
<evidence type="ECO:0000256" key="2">
    <source>
        <dbReference type="ARBA" id="ARBA00023125"/>
    </source>
</evidence>
<protein>
    <submittedName>
        <fullName evidence="6">Metalloregulator ArsR/SmtB family transcription factor</fullName>
    </submittedName>
</protein>
<evidence type="ECO:0000259" key="5">
    <source>
        <dbReference type="PROSITE" id="PS50987"/>
    </source>
</evidence>
<feature type="domain" description="HTH arsR-type" evidence="5">
    <location>
        <begin position="19"/>
        <end position="113"/>
    </location>
</feature>
<evidence type="ECO:0000313" key="6">
    <source>
        <dbReference type="EMBL" id="HJB10375.1"/>
    </source>
</evidence>
<dbReference type="SMART" id="SM00418">
    <property type="entry name" value="HTH_ARSR"/>
    <property type="match status" value="1"/>
</dbReference>
<proteinExistence type="predicted"/>
<dbReference type="Pfam" id="PF01022">
    <property type="entry name" value="HTH_5"/>
    <property type="match status" value="1"/>
</dbReference>
<keyword evidence="3" id="KW-0804">Transcription</keyword>
<dbReference type="PANTHER" id="PTHR43132">
    <property type="entry name" value="ARSENICAL RESISTANCE OPERON REPRESSOR ARSR-RELATED"/>
    <property type="match status" value="1"/>
</dbReference>